<dbReference type="AlphaFoldDB" id="A0AA36J2U6"/>
<dbReference type="Pfam" id="PF13475">
    <property type="entry name" value="DUF4116"/>
    <property type="match status" value="2"/>
</dbReference>
<gene>
    <name evidence="4" type="ORF">EVOR1521_LOCUS21970</name>
</gene>
<dbReference type="Proteomes" id="UP001178507">
    <property type="component" value="Unassembled WGS sequence"/>
</dbReference>
<feature type="region of interest" description="Disordered" evidence="2">
    <location>
        <begin position="253"/>
        <end position="289"/>
    </location>
</feature>
<keyword evidence="5" id="KW-1185">Reference proteome</keyword>
<reference evidence="4" key="1">
    <citation type="submission" date="2023-08" db="EMBL/GenBank/DDBJ databases">
        <authorList>
            <person name="Chen Y."/>
            <person name="Shah S."/>
            <person name="Dougan E. K."/>
            <person name="Thang M."/>
            <person name="Chan C."/>
        </authorList>
    </citation>
    <scope>NUCLEOTIDE SEQUENCE</scope>
</reference>
<feature type="compositionally biased region" description="Low complexity" evidence="2">
    <location>
        <begin position="8"/>
        <end position="18"/>
    </location>
</feature>
<evidence type="ECO:0000256" key="1">
    <source>
        <dbReference type="SAM" id="Coils"/>
    </source>
</evidence>
<name>A0AA36J2U6_9DINO</name>
<feature type="domain" description="DUF4116" evidence="3">
    <location>
        <begin position="670"/>
        <end position="715"/>
    </location>
</feature>
<keyword evidence="1" id="KW-0175">Coiled coil</keyword>
<evidence type="ECO:0000259" key="3">
    <source>
        <dbReference type="Pfam" id="PF13475"/>
    </source>
</evidence>
<feature type="region of interest" description="Disordered" evidence="2">
    <location>
        <begin position="150"/>
        <end position="172"/>
    </location>
</feature>
<dbReference type="InterPro" id="IPR025197">
    <property type="entry name" value="DUF4116"/>
</dbReference>
<evidence type="ECO:0000313" key="4">
    <source>
        <dbReference type="EMBL" id="CAJ1398099.1"/>
    </source>
</evidence>
<evidence type="ECO:0000313" key="5">
    <source>
        <dbReference type="Proteomes" id="UP001178507"/>
    </source>
</evidence>
<proteinExistence type="predicted"/>
<feature type="region of interest" description="Disordered" evidence="2">
    <location>
        <begin position="1"/>
        <end position="22"/>
    </location>
</feature>
<accession>A0AA36J2U6</accession>
<dbReference type="EMBL" id="CAUJNA010003290">
    <property type="protein sequence ID" value="CAJ1398099.1"/>
    <property type="molecule type" value="Genomic_DNA"/>
</dbReference>
<evidence type="ECO:0000256" key="2">
    <source>
        <dbReference type="SAM" id="MobiDB-lite"/>
    </source>
</evidence>
<feature type="domain" description="DUF4116" evidence="3">
    <location>
        <begin position="744"/>
        <end position="790"/>
    </location>
</feature>
<comment type="caution">
    <text evidence="4">The sequence shown here is derived from an EMBL/GenBank/DDBJ whole genome shotgun (WGS) entry which is preliminary data.</text>
</comment>
<feature type="coiled-coil region" evidence="1">
    <location>
        <begin position="96"/>
        <end position="130"/>
    </location>
</feature>
<protein>
    <recommendedName>
        <fullName evidence="3">DUF4116 domain-containing protein</fullName>
    </recommendedName>
</protein>
<organism evidence="4 5">
    <name type="scientific">Effrenium voratum</name>
    <dbReference type="NCBI Taxonomy" id="2562239"/>
    <lineage>
        <taxon>Eukaryota</taxon>
        <taxon>Sar</taxon>
        <taxon>Alveolata</taxon>
        <taxon>Dinophyceae</taxon>
        <taxon>Suessiales</taxon>
        <taxon>Symbiodiniaceae</taxon>
        <taxon>Effrenium</taxon>
    </lineage>
</organism>
<sequence>MLPDLSARTQRTPRTPRQNGPLDIFEHSLQPKSVQRAKLKTPGSLESWLDTALGQQNLQSRGPCPERLKVFREVLAWLCDLLPSYRLLLLGALEEVDAALRRLEELPQELHKLRSQNRTLSGQLQALEGLSRMQLEEAWSAAQKARRDDDRLQFERRETQKEARRSLKETERKQLQLQQDQLQELRKLAEERSAALEELQLQSQQVKVEKCHLQLQVDRLMAERQPLEQGLETLRQENTQLQLEISRLTLQLAQDSDPSPPRASSKKHAEVQPEVPEAKREKPPESLGRVPTVRANSKKLEIMPELPEAAPIQLEEGEVIGSLSRRLSRSGALSQPASFFASLKRDPSVAAEETDLVPDRPEGMASGASEAMRRRQWETPQNWTLSIDEWDRVLAFCQEQDAYLVFKSHGKKYVNMYDLNQEYVKPWTRGEGCGVAVMMSQHREDSAQLMLSHAWAEDVEECQSAVMEHVRRANVPRSAALWFCLFANYQVGDEYGPSIEAQLSLKPFASVISAASLQRGRGYGLHAIHTSTADLYKRLWCVHEVERALKGNVDVSTSMSDLYKEQTLQRLEFFLGDSCKNSTWEDCMWAANVKVKTIQARCDRMEDEKMLISEIMATGGFERIDATIERFRAQTFGENYDLMLKAVGRHGQALKFASFELLERKLIHNLVRTAVRSSGLSLMHAPPELRKEKELVMEAVRQNGMALQFAAEELRVDPEVVREAVSQEGLALEFAAGSALEDGDVILAAVAQNGEAFKLAPESMRTNRSIVERAVQSSPKVLQFVPPELQKEALEIVKSSPEAVLQLERSETVAGIVIRAEKEIERMDELASSRRHMQVAEKTQERLQQAIELMKSVRPHVATQKPKQALRLLLLALHALFERMQDPTAISEARRAIEKQFNSVTEDQKQDYVDVLLDREVALNASLKSSLFSCVVAYKSELDKKAVQIDVVSSVPVAAVRRYSLSASPTKSEPRDNKRTATAAAQLARIDIEALPE</sequence>
<feature type="compositionally biased region" description="Basic and acidic residues" evidence="2">
    <location>
        <begin position="267"/>
        <end position="284"/>
    </location>
</feature>